<accession>A0ABQ2BLR7</accession>
<comment type="caution">
    <text evidence="1">The sequence shown here is derived from an EMBL/GenBank/DDBJ whole genome shotgun (WGS) entry which is preliminary data.</text>
</comment>
<reference evidence="2" key="1">
    <citation type="journal article" date="2019" name="Int. J. Syst. Evol. Microbiol.">
        <title>The Global Catalogue of Microorganisms (GCM) 10K type strain sequencing project: providing services to taxonomists for standard genome sequencing and annotation.</title>
        <authorList>
            <consortium name="The Broad Institute Genomics Platform"/>
            <consortium name="The Broad Institute Genome Sequencing Center for Infectious Disease"/>
            <person name="Wu L."/>
            <person name="Ma J."/>
        </authorList>
    </citation>
    <scope>NUCLEOTIDE SEQUENCE [LARGE SCALE GENOMIC DNA]</scope>
    <source>
        <strain evidence="2">CCM 8939</strain>
    </source>
</reference>
<dbReference type="EMBL" id="BMDJ01000010">
    <property type="protein sequence ID" value="GGI28159.1"/>
    <property type="molecule type" value="Genomic_DNA"/>
</dbReference>
<evidence type="ECO:0000313" key="1">
    <source>
        <dbReference type="EMBL" id="GGI28159.1"/>
    </source>
</evidence>
<sequence>MSKTVVIEFRLLFSFRNLSINHINKKLHSNAGLKTMNGKNKLAPVIYIKAGKKLGLAKRLWLLIILLKIKACVNTKIPAKNILAEEENTFSKLTLISNLAKGSRKSKFS</sequence>
<evidence type="ECO:0000313" key="2">
    <source>
        <dbReference type="Proteomes" id="UP000645390"/>
    </source>
</evidence>
<keyword evidence="2" id="KW-1185">Reference proteome</keyword>
<dbReference type="Proteomes" id="UP000645390">
    <property type="component" value="Unassembled WGS sequence"/>
</dbReference>
<protein>
    <submittedName>
        <fullName evidence="1">Uncharacterized protein</fullName>
    </submittedName>
</protein>
<gene>
    <name evidence="1" type="ORF">GCM10008119_31250</name>
</gene>
<organism evidence="1 2">
    <name type="scientific">Pedobacter mendelii</name>
    <dbReference type="NCBI Taxonomy" id="1908240"/>
    <lineage>
        <taxon>Bacteria</taxon>
        <taxon>Pseudomonadati</taxon>
        <taxon>Bacteroidota</taxon>
        <taxon>Sphingobacteriia</taxon>
        <taxon>Sphingobacteriales</taxon>
        <taxon>Sphingobacteriaceae</taxon>
        <taxon>Pedobacter</taxon>
    </lineage>
</organism>
<proteinExistence type="predicted"/>
<name>A0ABQ2BLR7_9SPHI</name>